<evidence type="ECO:0000313" key="2">
    <source>
        <dbReference type="EMBL" id="OAT50450.1"/>
    </source>
</evidence>
<reference evidence="2 3" key="1">
    <citation type="submission" date="2016-04" db="EMBL/GenBank/DDBJ databases">
        <title>ATOL: Assembling a taxonomically balanced genome-scale reconstruction of the evolutionary history of the Enterobacteriaceae.</title>
        <authorList>
            <person name="Plunkett G.III."/>
            <person name="Neeno-Eckwall E.C."/>
            <person name="Glasner J.D."/>
            <person name="Perna N.T."/>
        </authorList>
    </citation>
    <scope>NUCLEOTIDE SEQUENCE [LARGE SCALE GENOMIC DNA]</scope>
    <source>
        <strain evidence="2 3">ATCC 35613</strain>
    </source>
</reference>
<dbReference type="OrthoDB" id="6466990at2"/>
<feature type="signal peptide" evidence="1">
    <location>
        <begin position="1"/>
        <end position="28"/>
    </location>
</feature>
<dbReference type="PATRIC" id="fig|1354272.4.peg.2660"/>
<keyword evidence="3" id="KW-1185">Reference proteome</keyword>
<sequence>MMNQRRVTMILKWLGLLVVANLHYSTMAASLDLNTPIDESRYEASQQGWLMVNATVFNAPCNLQIKAHLTLTECGAGNVFHQTDVLYETAKTPVIVQFYDAQKEQIISHDTLSLSNGDNPIKLPLLVEKQHSLRLEVIYE</sequence>
<keyword evidence="1" id="KW-0732">Signal</keyword>
<gene>
    <name evidence="2" type="ORF">M998_2612</name>
</gene>
<feature type="chain" id="PRO_5008595430" description="Fimbrial protein" evidence="1">
    <location>
        <begin position="29"/>
        <end position="140"/>
    </location>
</feature>
<evidence type="ECO:0000313" key="3">
    <source>
        <dbReference type="Proteomes" id="UP000078224"/>
    </source>
</evidence>
<proteinExistence type="predicted"/>
<protein>
    <recommendedName>
        <fullName evidence="4">Fimbrial protein</fullName>
    </recommendedName>
</protein>
<dbReference type="EMBL" id="LXEW01000037">
    <property type="protein sequence ID" value="OAT50450.1"/>
    <property type="molecule type" value="Genomic_DNA"/>
</dbReference>
<comment type="caution">
    <text evidence="2">The sequence shown here is derived from an EMBL/GenBank/DDBJ whole genome shotgun (WGS) entry which is preliminary data.</text>
</comment>
<evidence type="ECO:0008006" key="4">
    <source>
        <dbReference type="Google" id="ProtNLM"/>
    </source>
</evidence>
<accession>A0A1B7JRD2</accession>
<name>A0A1B7JRD2_9GAMM</name>
<dbReference type="AlphaFoldDB" id="A0A1B7JRD2"/>
<organism evidence="2 3">
    <name type="scientific">Providencia heimbachae ATCC 35613</name>
    <dbReference type="NCBI Taxonomy" id="1354272"/>
    <lineage>
        <taxon>Bacteria</taxon>
        <taxon>Pseudomonadati</taxon>
        <taxon>Pseudomonadota</taxon>
        <taxon>Gammaproteobacteria</taxon>
        <taxon>Enterobacterales</taxon>
        <taxon>Morganellaceae</taxon>
        <taxon>Providencia</taxon>
    </lineage>
</organism>
<dbReference type="Proteomes" id="UP000078224">
    <property type="component" value="Unassembled WGS sequence"/>
</dbReference>
<evidence type="ECO:0000256" key="1">
    <source>
        <dbReference type="SAM" id="SignalP"/>
    </source>
</evidence>
<dbReference type="RefSeq" id="WP_082913030.1">
    <property type="nucleotide sequence ID" value="NZ_LXEW01000037.1"/>
</dbReference>